<keyword evidence="4 5" id="KW-0472">Membrane</keyword>
<evidence type="ECO:0000256" key="2">
    <source>
        <dbReference type="ARBA" id="ARBA00022692"/>
    </source>
</evidence>
<feature type="transmembrane region" description="Helical" evidence="5">
    <location>
        <begin position="111"/>
        <end position="131"/>
    </location>
</feature>
<organism evidence="6 7">
    <name type="scientific">Microctonus aethiopoides</name>
    <dbReference type="NCBI Taxonomy" id="144406"/>
    <lineage>
        <taxon>Eukaryota</taxon>
        <taxon>Metazoa</taxon>
        <taxon>Ecdysozoa</taxon>
        <taxon>Arthropoda</taxon>
        <taxon>Hexapoda</taxon>
        <taxon>Insecta</taxon>
        <taxon>Pterygota</taxon>
        <taxon>Neoptera</taxon>
        <taxon>Endopterygota</taxon>
        <taxon>Hymenoptera</taxon>
        <taxon>Apocrita</taxon>
        <taxon>Ichneumonoidea</taxon>
        <taxon>Braconidae</taxon>
        <taxon>Euphorinae</taxon>
        <taxon>Microctonus</taxon>
    </lineage>
</organism>
<keyword evidence="3 5" id="KW-1133">Transmembrane helix</keyword>
<dbReference type="PANTHER" id="PTHR23291">
    <property type="entry name" value="BAX INHIBITOR-RELATED"/>
    <property type="match status" value="1"/>
</dbReference>
<evidence type="ECO:0000256" key="5">
    <source>
        <dbReference type="RuleBase" id="RU004379"/>
    </source>
</evidence>
<name>A0AA39C4N0_9HYME</name>
<dbReference type="Proteomes" id="UP001168990">
    <property type="component" value="Unassembled WGS sequence"/>
</dbReference>
<feature type="transmembrane region" description="Helical" evidence="5">
    <location>
        <begin position="172"/>
        <end position="193"/>
    </location>
</feature>
<dbReference type="PANTHER" id="PTHR23291:SF127">
    <property type="entry name" value="PROTEIN LIFEGUARD 1-LIKE"/>
    <property type="match status" value="1"/>
</dbReference>
<feature type="transmembrane region" description="Helical" evidence="5">
    <location>
        <begin position="143"/>
        <end position="160"/>
    </location>
</feature>
<keyword evidence="2 5" id="KW-0812">Transmembrane</keyword>
<evidence type="ECO:0000256" key="1">
    <source>
        <dbReference type="ARBA" id="ARBA00004141"/>
    </source>
</evidence>
<keyword evidence="7" id="KW-1185">Reference proteome</keyword>
<reference evidence="6" key="2">
    <citation type="submission" date="2023-03" db="EMBL/GenBank/DDBJ databases">
        <authorList>
            <person name="Inwood S.N."/>
            <person name="Skelly J.G."/>
            <person name="Guhlin J."/>
            <person name="Harrop T.W.R."/>
            <person name="Goldson S.G."/>
            <person name="Dearden P.K."/>
        </authorList>
    </citation>
    <scope>NUCLEOTIDE SEQUENCE</scope>
    <source>
        <strain evidence="6">Irish</strain>
        <tissue evidence="6">Whole body</tissue>
    </source>
</reference>
<comment type="similarity">
    <text evidence="5">Belongs to the BI1 family.</text>
</comment>
<reference evidence="6" key="1">
    <citation type="journal article" date="2023" name="bioRxiv">
        <title>Scaffold-level genome assemblies of two parasitoid biocontrol wasps reveal the parthenogenesis mechanism and an associated novel virus.</title>
        <authorList>
            <person name="Inwood S."/>
            <person name="Skelly J."/>
            <person name="Guhlin J."/>
            <person name="Harrop T."/>
            <person name="Goldson S."/>
            <person name="Dearden P."/>
        </authorList>
    </citation>
    <scope>NUCLEOTIDE SEQUENCE</scope>
    <source>
        <strain evidence="6">Irish</strain>
        <tissue evidence="6">Whole body</tissue>
    </source>
</reference>
<dbReference type="GO" id="GO:2001234">
    <property type="term" value="P:negative regulation of apoptotic signaling pathway"/>
    <property type="evidence" value="ECO:0007669"/>
    <property type="project" value="TreeGrafter"/>
</dbReference>
<proteinExistence type="inferred from homology"/>
<dbReference type="GO" id="GO:0005794">
    <property type="term" value="C:Golgi apparatus"/>
    <property type="evidence" value="ECO:0007669"/>
    <property type="project" value="TreeGrafter"/>
</dbReference>
<dbReference type="GO" id="GO:0016020">
    <property type="term" value="C:membrane"/>
    <property type="evidence" value="ECO:0007669"/>
    <property type="project" value="UniProtKB-SubCell"/>
</dbReference>
<feature type="transmembrane region" description="Helical" evidence="5">
    <location>
        <begin position="199"/>
        <end position="221"/>
    </location>
</feature>
<comment type="subcellular location">
    <subcellularLocation>
        <location evidence="1">Membrane</location>
        <topology evidence="1">Multi-pass membrane protein</topology>
    </subcellularLocation>
</comment>
<evidence type="ECO:0000313" key="6">
    <source>
        <dbReference type="EMBL" id="KAK0157807.1"/>
    </source>
</evidence>
<dbReference type="EMBL" id="JAQQBS010001425">
    <property type="protein sequence ID" value="KAK0157807.1"/>
    <property type="molecule type" value="Genomic_DNA"/>
</dbReference>
<feature type="transmembrane region" description="Helical" evidence="5">
    <location>
        <begin position="228"/>
        <end position="249"/>
    </location>
</feature>
<dbReference type="InterPro" id="IPR006214">
    <property type="entry name" value="Bax_inhibitor_1-related"/>
</dbReference>
<comment type="caution">
    <text evidence="6">The sequence shown here is derived from an EMBL/GenBank/DDBJ whole genome shotgun (WGS) entry which is preliminary data.</text>
</comment>
<accession>A0AA39C4N0</accession>
<dbReference type="GO" id="GO:0005783">
    <property type="term" value="C:endoplasmic reticulum"/>
    <property type="evidence" value="ECO:0007669"/>
    <property type="project" value="TreeGrafter"/>
</dbReference>
<dbReference type="Pfam" id="PF01027">
    <property type="entry name" value="Bax1-I"/>
    <property type="match status" value="1"/>
</dbReference>
<evidence type="ECO:0000256" key="3">
    <source>
        <dbReference type="ARBA" id="ARBA00022989"/>
    </source>
</evidence>
<feature type="transmembrane region" description="Helical" evidence="5">
    <location>
        <begin position="255"/>
        <end position="273"/>
    </location>
</feature>
<gene>
    <name evidence="6" type="ORF">PV328_011497</name>
</gene>
<evidence type="ECO:0000313" key="7">
    <source>
        <dbReference type="Proteomes" id="UP001168990"/>
    </source>
</evidence>
<evidence type="ECO:0000256" key="4">
    <source>
        <dbReference type="ARBA" id="ARBA00023136"/>
    </source>
</evidence>
<dbReference type="AlphaFoldDB" id="A0AA39C4N0"/>
<protein>
    <submittedName>
        <fullName evidence="6">Uncharacterized protein</fullName>
    </submittedName>
</protein>
<sequence length="274" mass="30748">MDPSPSDPTMPPPPSYSSIEQNNVAEESTHIPLAAGGPAYLPILVRGQEIQSGTDTITVTDSMVIQREQQNQQILHDWLENQRETFVRGLDSEYFAEFKNAQIRRTFIRKVFLILTIQLLLTAGYISFFMFYAPAKLFIMRYWWTWIFALVGFMLSYCSISITDCGRKQCGWGLICLSILTFAESHLAAYVTVHFEIEIVLLTIVITATVTLAISFSATFFKFDFTKWDGLLSVLGIAGAVSLFAMMLSIIFTKIPIITTIMGVSGAILFSMVN</sequence>